<sequence>MTTKQTPAQSLEPQAISPEAAINESTPEATGEPSSKPVIPAFKFPFSPATFAPGKSDNQAWHGKGHKSAHEKKIGPAPNGTRRSMGKR</sequence>
<dbReference type="RefSeq" id="WP_239655554.1">
    <property type="nucleotide sequence ID" value="NZ_LR215729.2"/>
</dbReference>
<proteinExistence type="predicted"/>
<feature type="compositionally biased region" description="Polar residues" evidence="1">
    <location>
        <begin position="1"/>
        <end position="12"/>
    </location>
</feature>
<protein>
    <submittedName>
        <fullName evidence="2">Uncharacterized protein</fullName>
    </submittedName>
</protein>
<organism evidence="2">
    <name type="scientific">Pseudomonas marincola</name>
    <dbReference type="NCBI Taxonomy" id="437900"/>
    <lineage>
        <taxon>Bacteria</taxon>
        <taxon>Pseudomonadati</taxon>
        <taxon>Pseudomonadota</taxon>
        <taxon>Gammaproteobacteria</taxon>
        <taxon>Pseudomonadales</taxon>
        <taxon>Pseudomonadaceae</taxon>
        <taxon>Pseudomonas</taxon>
    </lineage>
</organism>
<feature type="region of interest" description="Disordered" evidence="1">
    <location>
        <begin position="1"/>
        <end position="88"/>
    </location>
</feature>
<accession>A0A653E8R9</accession>
<dbReference type="EMBL" id="LR215729">
    <property type="protein sequence ID" value="VEV98416.1"/>
    <property type="molecule type" value="Genomic_DNA"/>
</dbReference>
<dbReference type="AlphaFoldDB" id="A0A653E8R9"/>
<evidence type="ECO:0000256" key="1">
    <source>
        <dbReference type="SAM" id="MobiDB-lite"/>
    </source>
</evidence>
<reference evidence="2" key="1">
    <citation type="submission" date="2019-02" db="EMBL/GenBank/DDBJ databases">
        <authorList>
            <consortium name="Genoscope - CEA"/>
            <person name="William W."/>
        </authorList>
    </citation>
    <scope>NUCLEOTIDE SEQUENCE [LARGE SCALE GENOMIC DNA]</scope>
    <source>
        <strain evidence="2">YSy11</strain>
    </source>
</reference>
<gene>
    <name evidence="2" type="ORF">PMYSY11_3372</name>
</gene>
<evidence type="ECO:0000313" key="2">
    <source>
        <dbReference type="EMBL" id="VEV98416.1"/>
    </source>
</evidence>
<name>A0A653E8R9_9PSED</name>